<dbReference type="AlphaFoldDB" id="A0AAD2D5W7"/>
<evidence type="ECO:0000313" key="3">
    <source>
        <dbReference type="EMBL" id="CAI2382474.1"/>
    </source>
</evidence>
<feature type="region of interest" description="Disordered" evidence="1">
    <location>
        <begin position="53"/>
        <end position="107"/>
    </location>
</feature>
<sequence length="517" mass="60174">MATFRERKDYHFIRRCDHGLIWTKQSLRNYASVVFLLMISAILLQLPRHEKKNSSHALHKGRERSISNVVKEPKVSRMFSSSKDVSNVDKESISKSKGCSPKVKRVHRVDSISKDSYWSKDSEQNDSDEYDSALSTIKDFFPTRRKNSDERRFSGLKSSQRLPSPPSIKNMRRNSIQKAMNIPELNPILIFKKELIKKLREQNPKVNPVTGQDATNAILVRAFKNMGIHLSVVGSMQALLETKPKRIPNLEPSNGRMGFIQLNLTQKKPKAWVDNLIDWCMENDRVNYQVDYILESIIKQKQERNKKILKQRKNDKICNSITPHTDSRNLTETNLNPTRRDSLAEKNKGISQMMSIIQTPQKIIKKGDFSQTIEFKVAAHKSLVDIKNSHQLSKHLRSKIDNYYQKSSKNQRMSKSIEDAKKRLKAKYKQKITHEKHQLKEFYKSNCHHPRSNIAHAENLHNLLRSTRPRSHRRASSKEDQHPYLEGGMPPVKLSKKQMKRIMEIGEESRFGYIKIF</sequence>
<keyword evidence="2" id="KW-0472">Membrane</keyword>
<dbReference type="Proteomes" id="UP001295684">
    <property type="component" value="Unassembled WGS sequence"/>
</dbReference>
<organism evidence="3 4">
    <name type="scientific">Euplotes crassus</name>
    <dbReference type="NCBI Taxonomy" id="5936"/>
    <lineage>
        <taxon>Eukaryota</taxon>
        <taxon>Sar</taxon>
        <taxon>Alveolata</taxon>
        <taxon>Ciliophora</taxon>
        <taxon>Intramacronucleata</taxon>
        <taxon>Spirotrichea</taxon>
        <taxon>Hypotrichia</taxon>
        <taxon>Euplotida</taxon>
        <taxon>Euplotidae</taxon>
        <taxon>Moneuplotes</taxon>
    </lineage>
</organism>
<proteinExistence type="predicted"/>
<reference evidence="3" key="1">
    <citation type="submission" date="2023-07" db="EMBL/GenBank/DDBJ databases">
        <authorList>
            <consortium name="AG Swart"/>
            <person name="Singh M."/>
            <person name="Singh A."/>
            <person name="Seah K."/>
            <person name="Emmerich C."/>
        </authorList>
    </citation>
    <scope>NUCLEOTIDE SEQUENCE</scope>
    <source>
        <strain evidence="3">DP1</strain>
    </source>
</reference>
<dbReference type="EMBL" id="CAMPGE010024651">
    <property type="protein sequence ID" value="CAI2382474.1"/>
    <property type="molecule type" value="Genomic_DNA"/>
</dbReference>
<keyword evidence="2" id="KW-0812">Transmembrane</keyword>
<gene>
    <name evidence="3" type="ORF">ECRASSUSDP1_LOCUS23947</name>
</gene>
<evidence type="ECO:0000256" key="2">
    <source>
        <dbReference type="SAM" id="Phobius"/>
    </source>
</evidence>
<evidence type="ECO:0000256" key="1">
    <source>
        <dbReference type="SAM" id="MobiDB-lite"/>
    </source>
</evidence>
<feature type="region of interest" description="Disordered" evidence="1">
    <location>
        <begin position="466"/>
        <end position="491"/>
    </location>
</feature>
<keyword evidence="4" id="KW-1185">Reference proteome</keyword>
<protein>
    <submittedName>
        <fullName evidence="3">Uncharacterized protein</fullName>
    </submittedName>
</protein>
<keyword evidence="2" id="KW-1133">Transmembrane helix</keyword>
<feature type="transmembrane region" description="Helical" evidence="2">
    <location>
        <begin position="27"/>
        <end position="46"/>
    </location>
</feature>
<evidence type="ECO:0000313" key="4">
    <source>
        <dbReference type="Proteomes" id="UP001295684"/>
    </source>
</evidence>
<accession>A0AAD2D5W7</accession>
<comment type="caution">
    <text evidence="3">The sequence shown here is derived from an EMBL/GenBank/DDBJ whole genome shotgun (WGS) entry which is preliminary data.</text>
</comment>
<name>A0AAD2D5W7_EUPCR</name>
<feature type="region of interest" description="Disordered" evidence="1">
    <location>
        <begin position="145"/>
        <end position="170"/>
    </location>
</feature>